<gene>
    <name evidence="2" type="ORF">FB45DRAFT_1024610</name>
</gene>
<sequence length="387" mass="41651">MTHSKCTHVAPRTSSGTLRVSSWILHVSLIAVHLLLIGIWAAGLENRVTVSLENQKFASFLITTATTTFGTIYSALLVFVTQSLSTRHNLRIDQLLTATHDNLAAWSGLGAAVTHLWRQRAVQSRASPLGVFSIALYLGGCLGLHISTSSWLSLVTSSTTSPHVAGTFGLPVYDGFSEFSYGYPIASNGSIDSDAVSDVIDCSSGAFQSLQSVLYGARTSEIRVAWLLSATCEYLIHALNLPALNHDNTLNVTLHSVENALSQLVAAMFWTMGHIPPPQDGAEFSYTQSGPNGTVPFPLSQAPKCPILLEGSANMTETIPIERLELNIIAISSGLVISLLLLALALPTLVYLSRGLRGVLDHPIDGTGILHSIWLYRNHPELETLLD</sequence>
<protein>
    <submittedName>
        <fullName evidence="2">Uncharacterized protein</fullName>
    </submittedName>
</protein>
<evidence type="ECO:0000313" key="2">
    <source>
        <dbReference type="EMBL" id="KAJ7636493.1"/>
    </source>
</evidence>
<feature type="transmembrane region" description="Helical" evidence="1">
    <location>
        <begin position="57"/>
        <end position="80"/>
    </location>
</feature>
<evidence type="ECO:0000256" key="1">
    <source>
        <dbReference type="SAM" id="Phobius"/>
    </source>
</evidence>
<keyword evidence="1" id="KW-0472">Membrane</keyword>
<keyword evidence="3" id="KW-1185">Reference proteome</keyword>
<feature type="transmembrane region" description="Helical" evidence="1">
    <location>
        <begin position="328"/>
        <end position="352"/>
    </location>
</feature>
<proteinExistence type="predicted"/>
<dbReference type="AlphaFoldDB" id="A0AAD7FPQ3"/>
<comment type="caution">
    <text evidence="2">The sequence shown here is derived from an EMBL/GenBank/DDBJ whole genome shotgun (WGS) entry which is preliminary data.</text>
</comment>
<feature type="transmembrane region" description="Helical" evidence="1">
    <location>
        <begin position="23"/>
        <end position="45"/>
    </location>
</feature>
<accession>A0AAD7FPQ3</accession>
<feature type="transmembrane region" description="Helical" evidence="1">
    <location>
        <begin position="129"/>
        <end position="152"/>
    </location>
</feature>
<name>A0AAD7FPQ3_9AGAR</name>
<dbReference type="EMBL" id="JARKIF010000006">
    <property type="protein sequence ID" value="KAJ7636493.1"/>
    <property type="molecule type" value="Genomic_DNA"/>
</dbReference>
<keyword evidence="1" id="KW-0812">Transmembrane</keyword>
<dbReference type="Proteomes" id="UP001221142">
    <property type="component" value="Unassembled WGS sequence"/>
</dbReference>
<organism evidence="2 3">
    <name type="scientific">Roridomyces roridus</name>
    <dbReference type="NCBI Taxonomy" id="1738132"/>
    <lineage>
        <taxon>Eukaryota</taxon>
        <taxon>Fungi</taxon>
        <taxon>Dikarya</taxon>
        <taxon>Basidiomycota</taxon>
        <taxon>Agaricomycotina</taxon>
        <taxon>Agaricomycetes</taxon>
        <taxon>Agaricomycetidae</taxon>
        <taxon>Agaricales</taxon>
        <taxon>Marasmiineae</taxon>
        <taxon>Mycenaceae</taxon>
        <taxon>Roridomyces</taxon>
    </lineage>
</organism>
<evidence type="ECO:0000313" key="3">
    <source>
        <dbReference type="Proteomes" id="UP001221142"/>
    </source>
</evidence>
<keyword evidence="1" id="KW-1133">Transmembrane helix</keyword>
<reference evidence="2" key="1">
    <citation type="submission" date="2023-03" db="EMBL/GenBank/DDBJ databases">
        <title>Massive genome expansion in bonnet fungi (Mycena s.s.) driven by repeated elements and novel gene families across ecological guilds.</title>
        <authorList>
            <consortium name="Lawrence Berkeley National Laboratory"/>
            <person name="Harder C.B."/>
            <person name="Miyauchi S."/>
            <person name="Viragh M."/>
            <person name="Kuo A."/>
            <person name="Thoen E."/>
            <person name="Andreopoulos B."/>
            <person name="Lu D."/>
            <person name="Skrede I."/>
            <person name="Drula E."/>
            <person name="Henrissat B."/>
            <person name="Morin E."/>
            <person name="Kohler A."/>
            <person name="Barry K."/>
            <person name="LaButti K."/>
            <person name="Morin E."/>
            <person name="Salamov A."/>
            <person name="Lipzen A."/>
            <person name="Mereny Z."/>
            <person name="Hegedus B."/>
            <person name="Baldrian P."/>
            <person name="Stursova M."/>
            <person name="Weitz H."/>
            <person name="Taylor A."/>
            <person name="Grigoriev I.V."/>
            <person name="Nagy L.G."/>
            <person name="Martin F."/>
            <person name="Kauserud H."/>
        </authorList>
    </citation>
    <scope>NUCLEOTIDE SEQUENCE</scope>
    <source>
        <strain evidence="2">9284</strain>
    </source>
</reference>